<accession>A0A8S0QLM1</accession>
<proteinExistence type="predicted"/>
<name>A0A8S0QLM1_OLEEU</name>
<dbReference type="EMBL" id="CACTIH010001860">
    <property type="protein sequence ID" value="CAA2966410.1"/>
    <property type="molecule type" value="Genomic_DNA"/>
</dbReference>
<sequence>MGSHEDRSAWFKDLELMPQNIAPNCEPMQQPNNTRSPILHVNSETLAVEGPRCEKPFNALANLTVDTAEIAAAAEKGFNAGANFPVQKNRKSNKKTHYKRQLKKVAAVADSNYRPPKSAEKRKRPCDSDSDSDSKDDPPRSKKSKVVNRPLKFHK</sequence>
<reference evidence="2 3" key="1">
    <citation type="submission" date="2019-12" db="EMBL/GenBank/DDBJ databases">
        <authorList>
            <person name="Alioto T."/>
            <person name="Alioto T."/>
            <person name="Gomez Garrido J."/>
        </authorList>
    </citation>
    <scope>NUCLEOTIDE SEQUENCE [LARGE SCALE GENOMIC DNA]</scope>
</reference>
<dbReference type="Gramene" id="OE9A104060T1">
    <property type="protein sequence ID" value="OE9A104060C1"/>
    <property type="gene ID" value="OE9A104060"/>
</dbReference>
<dbReference type="Proteomes" id="UP000594638">
    <property type="component" value="Unassembled WGS sequence"/>
</dbReference>
<evidence type="ECO:0000256" key="1">
    <source>
        <dbReference type="SAM" id="MobiDB-lite"/>
    </source>
</evidence>
<comment type="caution">
    <text evidence="2">The sequence shown here is derived from an EMBL/GenBank/DDBJ whole genome shotgun (WGS) entry which is preliminary data.</text>
</comment>
<feature type="compositionally biased region" description="Basic residues" evidence="1">
    <location>
        <begin position="88"/>
        <end position="103"/>
    </location>
</feature>
<keyword evidence="3" id="KW-1185">Reference proteome</keyword>
<gene>
    <name evidence="2" type="ORF">OLEA9_A104060</name>
</gene>
<dbReference type="OrthoDB" id="927212at2759"/>
<evidence type="ECO:0000313" key="2">
    <source>
        <dbReference type="EMBL" id="CAA2966410.1"/>
    </source>
</evidence>
<feature type="compositionally biased region" description="Basic residues" evidence="1">
    <location>
        <begin position="141"/>
        <end position="155"/>
    </location>
</feature>
<evidence type="ECO:0000313" key="3">
    <source>
        <dbReference type="Proteomes" id="UP000594638"/>
    </source>
</evidence>
<feature type="region of interest" description="Disordered" evidence="1">
    <location>
        <begin position="77"/>
        <end position="155"/>
    </location>
</feature>
<dbReference type="AlphaFoldDB" id="A0A8S0QLM1"/>
<protein>
    <submittedName>
        <fullName evidence="2">Uncharacterized protein</fullName>
    </submittedName>
</protein>
<organism evidence="2 3">
    <name type="scientific">Olea europaea subsp. europaea</name>
    <dbReference type="NCBI Taxonomy" id="158383"/>
    <lineage>
        <taxon>Eukaryota</taxon>
        <taxon>Viridiplantae</taxon>
        <taxon>Streptophyta</taxon>
        <taxon>Embryophyta</taxon>
        <taxon>Tracheophyta</taxon>
        <taxon>Spermatophyta</taxon>
        <taxon>Magnoliopsida</taxon>
        <taxon>eudicotyledons</taxon>
        <taxon>Gunneridae</taxon>
        <taxon>Pentapetalae</taxon>
        <taxon>asterids</taxon>
        <taxon>lamiids</taxon>
        <taxon>Lamiales</taxon>
        <taxon>Oleaceae</taxon>
        <taxon>Oleeae</taxon>
        <taxon>Olea</taxon>
    </lineage>
</organism>